<keyword evidence="2" id="KW-1185">Reference proteome</keyword>
<evidence type="ECO:0000313" key="1">
    <source>
        <dbReference type="EMBL" id="POM78372.1"/>
    </source>
</evidence>
<comment type="caution">
    <text evidence="1">The sequence shown here is derived from an EMBL/GenBank/DDBJ whole genome shotgun (WGS) entry which is preliminary data.</text>
</comment>
<dbReference type="EMBL" id="NCKW01002033">
    <property type="protein sequence ID" value="POM78372.1"/>
    <property type="molecule type" value="Genomic_DNA"/>
</dbReference>
<protein>
    <submittedName>
        <fullName evidence="1">RxLR effector candidate protein</fullName>
    </submittedName>
</protein>
<dbReference type="Proteomes" id="UP000237271">
    <property type="component" value="Unassembled WGS sequence"/>
</dbReference>
<reference evidence="1 2" key="1">
    <citation type="journal article" date="2017" name="Genome Biol. Evol.">
        <title>Phytophthora megakarya and P. palmivora, closely related causal agents of cacao black pod rot, underwent increases in genome sizes and gene numbers by different mechanisms.</title>
        <authorList>
            <person name="Ali S.S."/>
            <person name="Shao J."/>
            <person name="Lary D.J."/>
            <person name="Kronmiller B."/>
            <person name="Shen D."/>
            <person name="Strem M.D."/>
            <person name="Amoako-Attah I."/>
            <person name="Akrofi A.Y."/>
            <person name="Begoude B.A."/>
            <person name="Ten Hoopen G.M."/>
            <person name="Coulibaly K."/>
            <person name="Kebe B.I."/>
            <person name="Melnick R.L."/>
            <person name="Guiltinan M.J."/>
            <person name="Tyler B.M."/>
            <person name="Meinhardt L.W."/>
            <person name="Bailey B.A."/>
        </authorList>
    </citation>
    <scope>NUCLEOTIDE SEQUENCE [LARGE SCALE GENOMIC DNA]</scope>
    <source>
        <strain evidence="2">sbr112.9</strain>
    </source>
</reference>
<dbReference type="AlphaFoldDB" id="A0A2P4YKP1"/>
<evidence type="ECO:0000313" key="2">
    <source>
        <dbReference type="Proteomes" id="UP000237271"/>
    </source>
</evidence>
<sequence length="168" mass="19108">MGGKLWDPARIFLGEPSLTTRKLQAWKYLDLEDIEPLNHLLKRFGELSGLNVQPQKSIVIPLNAAWEQGRCHGYPVLAKGGVISILGYQLGTHDTTQHNWDVRVQNIKKRLQVATRVTNSVKQRVMLFNACCPQYYSLGCIFQYRSRYCGNWNSSKSDLSGKGLQEKL</sequence>
<gene>
    <name evidence="1" type="ORF">PHPALM_4106</name>
</gene>
<organism evidence="1 2">
    <name type="scientific">Phytophthora palmivora</name>
    <dbReference type="NCBI Taxonomy" id="4796"/>
    <lineage>
        <taxon>Eukaryota</taxon>
        <taxon>Sar</taxon>
        <taxon>Stramenopiles</taxon>
        <taxon>Oomycota</taxon>
        <taxon>Peronosporomycetes</taxon>
        <taxon>Peronosporales</taxon>
        <taxon>Peronosporaceae</taxon>
        <taxon>Phytophthora</taxon>
    </lineage>
</organism>
<name>A0A2P4YKP1_9STRA</name>
<accession>A0A2P4YKP1</accession>
<proteinExistence type="predicted"/>